<feature type="active site" description="Proton acceptor" evidence="5">
    <location>
        <position position="192"/>
    </location>
</feature>
<comment type="similarity">
    <text evidence="1 5">Belongs to the PanB family.</text>
</comment>
<dbReference type="Pfam" id="PF02548">
    <property type="entry name" value="Pantoate_transf"/>
    <property type="match status" value="1"/>
</dbReference>
<dbReference type="CDD" id="cd06557">
    <property type="entry name" value="KPHMT-like"/>
    <property type="match status" value="1"/>
</dbReference>
<keyword evidence="3 5" id="KW-0566">Pantothenate biosynthesis</keyword>
<keyword evidence="4 5" id="KW-0808">Transferase</keyword>
<name>A0ABV4HWK9_9ACTN</name>
<dbReference type="Proteomes" id="UP001566476">
    <property type="component" value="Unassembled WGS sequence"/>
</dbReference>
<feature type="binding site" evidence="5">
    <location>
        <position position="94"/>
    </location>
    <ligand>
        <name>3-methyl-2-oxobutanoate</name>
        <dbReference type="ChEBI" id="CHEBI:11851"/>
    </ligand>
</feature>
<dbReference type="Gene3D" id="3.20.20.60">
    <property type="entry name" value="Phosphoenolpyruvate-binding domains"/>
    <property type="match status" value="1"/>
</dbReference>
<feature type="binding site" evidence="5">
    <location>
        <position position="124"/>
    </location>
    <ligand>
        <name>3-methyl-2-oxobutanoate</name>
        <dbReference type="ChEBI" id="CHEBI:11851"/>
    </ligand>
</feature>
<dbReference type="RefSeq" id="WP_370716852.1">
    <property type="nucleotide sequence ID" value="NZ_JBGGTQ010000001.1"/>
</dbReference>
<keyword evidence="5" id="KW-0963">Cytoplasm</keyword>
<evidence type="ECO:0000256" key="5">
    <source>
        <dbReference type="HAMAP-Rule" id="MF_00156"/>
    </source>
</evidence>
<sequence length="273" mass="28620">MAYATEEPTPRRRTRVHHLQQWKDAGERWAMLTSYDAMTAAVFDEAGIPALLVGDSAANTVYGMPTTVPVTLEDMVPLVRAVVAGAPHALVVADLVFGSYEASDEQAVHSAVRLMKEGGAHAVKLEGGLVRASRIRAVVAAGIPVMGHVGFTPQAEHALGGYRVQGRGDAAAQVLADAQAVAEAGAFAVVLEMVPADVAQRVTSTLAIPTVGIGAGAGCDAQVLVWQDFAGLSERTGRFVKKFADVRATLSDAARTYAAEVRDGSFPADEHSF</sequence>
<organism evidence="6 7">
    <name type="scientific">Kineococcus mangrovi</name>
    <dbReference type="NCBI Taxonomy" id="1660183"/>
    <lineage>
        <taxon>Bacteria</taxon>
        <taxon>Bacillati</taxon>
        <taxon>Actinomycetota</taxon>
        <taxon>Actinomycetes</taxon>
        <taxon>Kineosporiales</taxon>
        <taxon>Kineosporiaceae</taxon>
        <taxon>Kineococcus</taxon>
    </lineage>
</organism>
<evidence type="ECO:0000256" key="1">
    <source>
        <dbReference type="ARBA" id="ARBA00008676"/>
    </source>
</evidence>
<gene>
    <name evidence="5 6" type="primary">panB</name>
    <name evidence="6" type="ORF">AB2L28_00965</name>
</gene>
<keyword evidence="5" id="KW-0479">Metal-binding</keyword>
<feature type="binding site" evidence="5">
    <location>
        <position position="126"/>
    </location>
    <ligand>
        <name>Mg(2+)</name>
        <dbReference type="ChEBI" id="CHEBI:18420"/>
    </ligand>
</feature>
<evidence type="ECO:0000313" key="7">
    <source>
        <dbReference type="Proteomes" id="UP001566476"/>
    </source>
</evidence>
<comment type="function">
    <text evidence="5">Catalyzes the reversible reaction in which hydroxymethyl group from 5,10-methylenetetrahydrofolate is transferred onto alpha-ketoisovalerate to form ketopantoate.</text>
</comment>
<comment type="subcellular location">
    <subcellularLocation>
        <location evidence="5">Cytoplasm</location>
    </subcellularLocation>
</comment>
<comment type="pathway">
    <text evidence="5">Cofactor biosynthesis; (R)-pantothenate biosynthesis; (R)-pantoate from 3-methyl-2-oxobutanoate: step 1/2.</text>
</comment>
<evidence type="ECO:0000256" key="2">
    <source>
        <dbReference type="ARBA" id="ARBA00011424"/>
    </source>
</evidence>
<feature type="binding site" evidence="5">
    <location>
        <begin position="55"/>
        <end position="56"/>
    </location>
    <ligand>
        <name>3-methyl-2-oxobutanoate</name>
        <dbReference type="ChEBI" id="CHEBI:11851"/>
    </ligand>
</feature>
<dbReference type="SUPFAM" id="SSF51621">
    <property type="entry name" value="Phosphoenolpyruvate/pyruvate domain"/>
    <property type="match status" value="1"/>
</dbReference>
<dbReference type="EC" id="2.1.2.11" evidence="5"/>
<dbReference type="NCBIfam" id="NF001452">
    <property type="entry name" value="PRK00311.1"/>
    <property type="match status" value="1"/>
</dbReference>
<proteinExistence type="inferred from homology"/>
<dbReference type="PANTHER" id="PTHR20881:SF0">
    <property type="entry name" value="3-METHYL-2-OXOBUTANOATE HYDROXYMETHYLTRANSFERASE"/>
    <property type="match status" value="1"/>
</dbReference>
<dbReference type="EMBL" id="JBGGTQ010000001">
    <property type="protein sequence ID" value="MEZ0490807.1"/>
    <property type="molecule type" value="Genomic_DNA"/>
</dbReference>
<accession>A0ABV4HWK9</accession>
<comment type="cofactor">
    <cofactor evidence="5">
        <name>Mg(2+)</name>
        <dbReference type="ChEBI" id="CHEBI:18420"/>
    </cofactor>
    <text evidence="5">Binds 1 Mg(2+) ion per subunit.</text>
</comment>
<dbReference type="InterPro" id="IPR015813">
    <property type="entry name" value="Pyrv/PenolPyrv_kinase-like_dom"/>
</dbReference>
<feature type="binding site" evidence="5">
    <location>
        <position position="55"/>
    </location>
    <ligand>
        <name>Mg(2+)</name>
        <dbReference type="ChEBI" id="CHEBI:18420"/>
    </ligand>
</feature>
<reference evidence="6 7" key="1">
    <citation type="submission" date="2024-07" db="EMBL/GenBank/DDBJ databases">
        <authorList>
            <person name="Thanompreechachai J."/>
            <person name="Duangmal K."/>
        </authorList>
    </citation>
    <scope>NUCLEOTIDE SEQUENCE [LARGE SCALE GENOMIC DNA]</scope>
    <source>
        <strain evidence="6 7">TBRC 1896</strain>
    </source>
</reference>
<comment type="catalytic activity">
    <reaction evidence="5">
        <text>(6R)-5,10-methylene-5,6,7,8-tetrahydrofolate + 3-methyl-2-oxobutanoate + H2O = 2-dehydropantoate + (6S)-5,6,7,8-tetrahydrofolate</text>
        <dbReference type="Rhea" id="RHEA:11824"/>
        <dbReference type="ChEBI" id="CHEBI:11561"/>
        <dbReference type="ChEBI" id="CHEBI:11851"/>
        <dbReference type="ChEBI" id="CHEBI:15377"/>
        <dbReference type="ChEBI" id="CHEBI:15636"/>
        <dbReference type="ChEBI" id="CHEBI:57453"/>
        <dbReference type="EC" id="2.1.2.11"/>
    </reaction>
</comment>
<dbReference type="PANTHER" id="PTHR20881">
    <property type="entry name" value="3-METHYL-2-OXOBUTANOATE HYDROXYMETHYLTRANSFERASE"/>
    <property type="match status" value="1"/>
</dbReference>
<dbReference type="PIRSF" id="PIRSF000388">
    <property type="entry name" value="Pantoate_hydroxy_MeTrfase"/>
    <property type="match status" value="1"/>
</dbReference>
<feature type="binding site" evidence="5">
    <location>
        <position position="94"/>
    </location>
    <ligand>
        <name>Mg(2+)</name>
        <dbReference type="ChEBI" id="CHEBI:18420"/>
    </ligand>
</feature>
<evidence type="ECO:0000313" key="6">
    <source>
        <dbReference type="EMBL" id="MEZ0490807.1"/>
    </source>
</evidence>
<dbReference type="GO" id="GO:0003864">
    <property type="term" value="F:3-methyl-2-oxobutanoate hydroxymethyltransferase activity"/>
    <property type="evidence" value="ECO:0007669"/>
    <property type="project" value="UniProtKB-EC"/>
</dbReference>
<keyword evidence="5" id="KW-0460">Magnesium</keyword>
<dbReference type="NCBIfam" id="TIGR00222">
    <property type="entry name" value="panB"/>
    <property type="match status" value="1"/>
</dbReference>
<evidence type="ECO:0000256" key="3">
    <source>
        <dbReference type="ARBA" id="ARBA00022655"/>
    </source>
</evidence>
<dbReference type="InterPro" id="IPR003700">
    <property type="entry name" value="Pantoate_hydroxy_MeTrfase"/>
</dbReference>
<comment type="subunit">
    <text evidence="2 5">Homodecamer; pentamer of dimers.</text>
</comment>
<keyword evidence="7" id="KW-1185">Reference proteome</keyword>
<dbReference type="InterPro" id="IPR040442">
    <property type="entry name" value="Pyrv_kinase-like_dom_sf"/>
</dbReference>
<comment type="caution">
    <text evidence="6">The sequence shown here is derived from an EMBL/GenBank/DDBJ whole genome shotgun (WGS) entry which is preliminary data.</text>
</comment>
<protein>
    <recommendedName>
        <fullName evidence="5">3-methyl-2-oxobutanoate hydroxymethyltransferase</fullName>
        <ecNumber evidence="5">2.1.2.11</ecNumber>
    </recommendedName>
    <alternativeName>
        <fullName evidence="5">Ketopantoate hydroxymethyltransferase</fullName>
        <shortName evidence="5">KPHMT</shortName>
    </alternativeName>
</protein>
<dbReference type="HAMAP" id="MF_00156">
    <property type="entry name" value="PanB"/>
    <property type="match status" value="1"/>
</dbReference>
<evidence type="ECO:0000256" key="4">
    <source>
        <dbReference type="ARBA" id="ARBA00022679"/>
    </source>
</evidence>